<protein>
    <submittedName>
        <fullName evidence="5">Response regulator receiver protein</fullName>
    </submittedName>
</protein>
<keyword evidence="2" id="KW-0597">Phosphoprotein</keyword>
<evidence type="ECO:0000256" key="3">
    <source>
        <dbReference type="SAM" id="Phobius"/>
    </source>
</evidence>
<dbReference type="PROSITE" id="PS50110">
    <property type="entry name" value="RESPONSE_REGULATORY"/>
    <property type="match status" value="1"/>
</dbReference>
<keyword evidence="6" id="KW-1185">Reference proteome</keyword>
<evidence type="ECO:0000313" key="6">
    <source>
        <dbReference type="Proteomes" id="UP000002875"/>
    </source>
</evidence>
<organism evidence="5 6">
    <name type="scientific">Emticicia oligotrophica (strain DSM 17448 / CIP 109782 / MTCC 6937 / GPTSA100-15)</name>
    <dbReference type="NCBI Taxonomy" id="929562"/>
    <lineage>
        <taxon>Bacteria</taxon>
        <taxon>Pseudomonadati</taxon>
        <taxon>Bacteroidota</taxon>
        <taxon>Cytophagia</taxon>
        <taxon>Cytophagales</taxon>
        <taxon>Leadbetterellaceae</taxon>
        <taxon>Emticicia</taxon>
    </lineage>
</organism>
<dbReference type="InterPro" id="IPR001789">
    <property type="entry name" value="Sig_transdc_resp-reg_receiver"/>
</dbReference>
<evidence type="ECO:0000256" key="2">
    <source>
        <dbReference type="PROSITE-ProRule" id="PRU00169"/>
    </source>
</evidence>
<dbReference type="InterPro" id="IPR011006">
    <property type="entry name" value="CheY-like_superfamily"/>
</dbReference>
<gene>
    <name evidence="5" type="ordered locus">Emtol_3834</name>
</gene>
<reference evidence="5 6" key="1">
    <citation type="submission" date="2011-07" db="EMBL/GenBank/DDBJ databases">
        <title>The complete genome of chromosome of Emticicia oligotrophica DSM 17448.</title>
        <authorList>
            <consortium name="US DOE Joint Genome Institute (JGI-PGF)"/>
            <person name="Lucas S."/>
            <person name="Han J."/>
            <person name="Lapidus A."/>
            <person name="Bruce D."/>
            <person name="Goodwin L."/>
            <person name="Pitluck S."/>
            <person name="Peters L."/>
            <person name="Kyrpides N."/>
            <person name="Mavromatis K."/>
            <person name="Ivanova N."/>
            <person name="Ovchinnikova G."/>
            <person name="Teshima H."/>
            <person name="Detter J.C."/>
            <person name="Tapia R."/>
            <person name="Han C."/>
            <person name="Land M."/>
            <person name="Hauser L."/>
            <person name="Markowitz V."/>
            <person name="Cheng J.-F."/>
            <person name="Hugenholtz P."/>
            <person name="Woyke T."/>
            <person name="Wu D."/>
            <person name="Tindall B."/>
            <person name="Pomrenke H."/>
            <person name="Brambilla E."/>
            <person name="Klenk H.-P."/>
            <person name="Eisen J.A."/>
        </authorList>
    </citation>
    <scope>NUCLEOTIDE SEQUENCE [LARGE SCALE GENOMIC DNA]</scope>
    <source>
        <strain evidence="5 6">DSM 17448</strain>
    </source>
</reference>
<dbReference type="PANTHER" id="PTHR30576:SF0">
    <property type="entry name" value="UNDECAPRENYL-PHOSPHATE N-ACETYLGALACTOSAMINYL 1-PHOSPHATE TRANSFERASE-RELATED"/>
    <property type="match status" value="1"/>
</dbReference>
<proteinExistence type="inferred from homology"/>
<keyword evidence="3" id="KW-0812">Transmembrane</keyword>
<evidence type="ECO:0000259" key="4">
    <source>
        <dbReference type="PROSITE" id="PS50110"/>
    </source>
</evidence>
<dbReference type="EMBL" id="CP002961">
    <property type="protein sequence ID" value="AFK04960.1"/>
    <property type="molecule type" value="Genomic_DNA"/>
</dbReference>
<keyword evidence="3" id="KW-0472">Membrane</keyword>
<dbReference type="Gene3D" id="3.40.50.2300">
    <property type="match status" value="1"/>
</dbReference>
<dbReference type="Proteomes" id="UP000002875">
    <property type="component" value="Chromosome"/>
</dbReference>
<dbReference type="PANTHER" id="PTHR30576">
    <property type="entry name" value="COLANIC BIOSYNTHESIS UDP-GLUCOSE LIPID CARRIER TRANSFERASE"/>
    <property type="match status" value="1"/>
</dbReference>
<name>A0ABM5N5Z9_EMTOG</name>
<feature type="transmembrane region" description="Helical" evidence="3">
    <location>
        <begin position="159"/>
        <end position="183"/>
    </location>
</feature>
<feature type="modified residue" description="4-aspartylphosphate" evidence="2">
    <location>
        <position position="53"/>
    </location>
</feature>
<accession>A0ABM5N5Z9</accession>
<dbReference type="SUPFAM" id="SSF52172">
    <property type="entry name" value="CheY-like"/>
    <property type="match status" value="1"/>
</dbReference>
<sequence length="385" mass="43337">MKKRLLIIDDNVMLLALIKHCYSETFDLTLCNSLHEAKDILQSGLMPDGIITDLNLEDGDGKAIISYLKTNPLYVNIPLIVLSGEDKSQSRIECLKLGADDYVVKPFHPEELQIRIEKLLNVLPSSNNSNNANTADKKDSDDKPSKGFLTPKLSFRKRFFDIVVAGTALLLLSPLLLIVAILIKLDSKGPVFFLSKRIGAGYKVFELYKFRTMRTGAENEIKNMAHLNMYETAKQEVDLASDGNLIDDSGWKNEEVILDENSQKSAFLKFKDDPRITKLGAFLRNTSIDEIPQLINIIKGDMSIVGNRPLPLYEAEQLTKDESIARFLAPAGLTGLWQVTKRGKGELSAKERQDLDNTYAQKHNWKFDLKLIAKTFPALFQSEKM</sequence>
<comment type="similarity">
    <text evidence="1">Belongs to the bacterial sugar transferase family.</text>
</comment>
<evidence type="ECO:0000313" key="5">
    <source>
        <dbReference type="EMBL" id="AFK04960.1"/>
    </source>
</evidence>
<dbReference type="SMART" id="SM00448">
    <property type="entry name" value="REC"/>
    <property type="match status" value="1"/>
</dbReference>
<dbReference type="Pfam" id="PF00072">
    <property type="entry name" value="Response_reg"/>
    <property type="match status" value="1"/>
</dbReference>
<dbReference type="InterPro" id="IPR003362">
    <property type="entry name" value="Bact_transf"/>
</dbReference>
<dbReference type="Pfam" id="PF02397">
    <property type="entry name" value="Bac_transf"/>
    <property type="match status" value="1"/>
</dbReference>
<evidence type="ECO:0000256" key="1">
    <source>
        <dbReference type="ARBA" id="ARBA00006464"/>
    </source>
</evidence>
<keyword evidence="3" id="KW-1133">Transmembrane helix</keyword>
<dbReference type="RefSeq" id="WP_015030648.1">
    <property type="nucleotide sequence ID" value="NC_018748.1"/>
</dbReference>
<feature type="domain" description="Response regulatory" evidence="4">
    <location>
        <begin position="4"/>
        <end position="120"/>
    </location>
</feature>